<name>A0A5J6F6X2_9ACTN</name>
<evidence type="ECO:0000313" key="1">
    <source>
        <dbReference type="EMBL" id="QEU71587.1"/>
    </source>
</evidence>
<accession>A0A5J6F6X2</accession>
<sequence length="156" mass="16760">MAPAPTDLSHLDTETLRKFLDTDVEGFVKLLTDLIGDTPQHDVAGMGSLAAQFESMKIGYVKTALKVGRLAAAADDKAGGPLSIAPFISYLASSSTSLAGVEKDQLKLFTDIKRELGAVITDMEKTQKDSLEDIESQKFLNDLRTVDTGLAPTRES</sequence>
<dbReference type="EMBL" id="CP023702">
    <property type="protein sequence ID" value="QEU71587.1"/>
    <property type="molecule type" value="Genomic_DNA"/>
</dbReference>
<dbReference type="NCBIfam" id="NF033533">
    <property type="entry name" value="lone7_assoc_B"/>
    <property type="match status" value="1"/>
</dbReference>
<dbReference type="AlphaFoldDB" id="A0A5J6F6X2"/>
<dbReference type="InterPro" id="IPR049801">
    <property type="entry name" value="T7SS_assoc-like"/>
</dbReference>
<dbReference type="OrthoDB" id="4227062at2"/>
<dbReference type="RefSeq" id="WP_150486955.1">
    <property type="nucleotide sequence ID" value="NZ_BMUV01000014.1"/>
</dbReference>
<dbReference type="KEGG" id="snk:CP967_06070"/>
<dbReference type="Proteomes" id="UP000326178">
    <property type="component" value="Chromosome"/>
</dbReference>
<protein>
    <submittedName>
        <fullName evidence="1">Type VII secretion system-associated protein</fullName>
    </submittedName>
</protein>
<proteinExistence type="predicted"/>
<organism evidence="1 2">
    <name type="scientific">Streptomyces nitrosporeus</name>
    <dbReference type="NCBI Taxonomy" id="28894"/>
    <lineage>
        <taxon>Bacteria</taxon>
        <taxon>Bacillati</taxon>
        <taxon>Actinomycetota</taxon>
        <taxon>Actinomycetes</taxon>
        <taxon>Kitasatosporales</taxon>
        <taxon>Streptomycetaceae</taxon>
        <taxon>Streptomyces</taxon>
    </lineage>
</organism>
<reference evidence="1 2" key="1">
    <citation type="submission" date="2017-09" db="EMBL/GenBank/DDBJ databases">
        <authorList>
            <person name="Lee N."/>
            <person name="Cho B.-K."/>
        </authorList>
    </citation>
    <scope>NUCLEOTIDE SEQUENCE [LARGE SCALE GENOMIC DNA]</scope>
    <source>
        <strain evidence="1 2">ATCC 12769</strain>
    </source>
</reference>
<gene>
    <name evidence="1" type="ORF">CP967_06070</name>
</gene>
<keyword evidence="2" id="KW-1185">Reference proteome</keyword>
<evidence type="ECO:0000313" key="2">
    <source>
        <dbReference type="Proteomes" id="UP000326178"/>
    </source>
</evidence>